<dbReference type="AlphaFoldDB" id="A0A225E119"/>
<dbReference type="SMART" id="SM00220">
    <property type="entry name" value="S_TKc"/>
    <property type="match status" value="1"/>
</dbReference>
<proteinExistence type="predicted"/>
<keyword evidence="5 10" id="KW-0418">Kinase</keyword>
<keyword evidence="6 7" id="KW-0067">ATP-binding</keyword>
<evidence type="ECO:0000259" key="9">
    <source>
        <dbReference type="PROSITE" id="PS50011"/>
    </source>
</evidence>
<dbReference type="EC" id="2.7.11.1" evidence="1"/>
<evidence type="ECO:0000256" key="5">
    <source>
        <dbReference type="ARBA" id="ARBA00022777"/>
    </source>
</evidence>
<dbReference type="PANTHER" id="PTHR43289">
    <property type="entry name" value="MITOGEN-ACTIVATED PROTEIN KINASE KINASE KINASE 20-RELATED"/>
    <property type="match status" value="1"/>
</dbReference>
<organism evidence="10 11">
    <name type="scientific">Fimbriiglobus ruber</name>
    <dbReference type="NCBI Taxonomy" id="1908690"/>
    <lineage>
        <taxon>Bacteria</taxon>
        <taxon>Pseudomonadati</taxon>
        <taxon>Planctomycetota</taxon>
        <taxon>Planctomycetia</taxon>
        <taxon>Gemmatales</taxon>
        <taxon>Gemmataceae</taxon>
        <taxon>Fimbriiglobus</taxon>
    </lineage>
</organism>
<feature type="domain" description="Protein kinase" evidence="9">
    <location>
        <begin position="25"/>
        <end position="288"/>
    </location>
</feature>
<keyword evidence="8" id="KW-0812">Transmembrane</keyword>
<reference evidence="11" key="1">
    <citation type="submission" date="2017-06" db="EMBL/GenBank/DDBJ databases">
        <title>Genome analysis of Fimbriiglobus ruber SP5, the first member of the order Planctomycetales with confirmed chitinolytic capability.</title>
        <authorList>
            <person name="Ravin N.V."/>
            <person name="Rakitin A.L."/>
            <person name="Ivanova A.A."/>
            <person name="Beletsky A.V."/>
            <person name="Kulichevskaya I.S."/>
            <person name="Mardanov A.V."/>
            <person name="Dedysh S.N."/>
        </authorList>
    </citation>
    <scope>NUCLEOTIDE SEQUENCE [LARGE SCALE GENOMIC DNA]</scope>
    <source>
        <strain evidence="11">SP5</strain>
    </source>
</reference>
<dbReference type="FunFam" id="1.10.510.10:FF:000021">
    <property type="entry name" value="Serine/threonine protein kinase"/>
    <property type="match status" value="1"/>
</dbReference>
<dbReference type="Proteomes" id="UP000214646">
    <property type="component" value="Unassembled WGS sequence"/>
</dbReference>
<evidence type="ECO:0000256" key="3">
    <source>
        <dbReference type="ARBA" id="ARBA00022679"/>
    </source>
</evidence>
<dbReference type="Pfam" id="PF00069">
    <property type="entry name" value="Pkinase"/>
    <property type="match status" value="1"/>
</dbReference>
<evidence type="ECO:0000256" key="1">
    <source>
        <dbReference type="ARBA" id="ARBA00012513"/>
    </source>
</evidence>
<evidence type="ECO:0000256" key="4">
    <source>
        <dbReference type="ARBA" id="ARBA00022741"/>
    </source>
</evidence>
<dbReference type="InterPro" id="IPR000719">
    <property type="entry name" value="Prot_kinase_dom"/>
</dbReference>
<dbReference type="PROSITE" id="PS00108">
    <property type="entry name" value="PROTEIN_KINASE_ST"/>
    <property type="match status" value="1"/>
</dbReference>
<dbReference type="RefSeq" id="WP_161967161.1">
    <property type="nucleotide sequence ID" value="NZ_NIDE01000001.1"/>
</dbReference>
<comment type="caution">
    <text evidence="10">The sequence shown here is derived from an EMBL/GenBank/DDBJ whole genome shotgun (WGS) entry which is preliminary data.</text>
</comment>
<dbReference type="Gene3D" id="3.30.200.20">
    <property type="entry name" value="Phosphorylase Kinase, domain 1"/>
    <property type="match status" value="1"/>
</dbReference>
<dbReference type="PANTHER" id="PTHR43289:SF6">
    <property type="entry name" value="SERINE_THREONINE-PROTEIN KINASE NEKL-3"/>
    <property type="match status" value="1"/>
</dbReference>
<sequence length="544" mass="59206">MAEPVEPPSKPPAAPDLTGRTVGEYQVLRKLGQGGMGQVYLARQLSLKREVALKILNRELSENPTALKRFQAEAEAVARVTHANIVQVYAVGEHDGLRFMALEYIDGRNLRDYLERKGPPDLPVALSIMKQVAAALQRASELGIVHRDIKPENILITRKVEVKVADFGLSRYFAAETEGRALNLTQSGMTLGTPLYMSPEQVQGRTVDHRSDIYSFGITCYHLLAGHPPFRGVTAFDVAVRHVQDNAEPLKAIRPDLPAGLCDVVHKMMAKKENDRYQTARDVIRDLARVQKGQPASAAAVPAAISLMSAPVVVATPLMGSTSVGGVTTSQFVPIPPPSPSGQRWLLRIAGAVLVSGVGVIGWWVFGRTHPPVVPKTSIVGLPDVRPPEPMISTRERELKAKIETNAGKPAEQIAAALDLGILYVHERRLDDADKVFKELETKFAQRPALKNPATIGGRLGEAVVLAHRDKPKESNEAFERVLSGMAKSADLFVDGFLIAHPEFGQLVAEALNRNAENLNITKLPPKLEWLRTPGGLTRGPRGG</sequence>
<keyword evidence="2 10" id="KW-0723">Serine/threonine-protein kinase</keyword>
<gene>
    <name evidence="10" type="ORF">FRUB_00572</name>
</gene>
<dbReference type="InterPro" id="IPR008271">
    <property type="entry name" value="Ser/Thr_kinase_AS"/>
</dbReference>
<evidence type="ECO:0000256" key="8">
    <source>
        <dbReference type="SAM" id="Phobius"/>
    </source>
</evidence>
<dbReference type="InterPro" id="IPR017441">
    <property type="entry name" value="Protein_kinase_ATP_BS"/>
</dbReference>
<evidence type="ECO:0000256" key="6">
    <source>
        <dbReference type="ARBA" id="ARBA00022840"/>
    </source>
</evidence>
<protein>
    <recommendedName>
        <fullName evidence="1">non-specific serine/threonine protein kinase</fullName>
        <ecNumber evidence="1">2.7.11.1</ecNumber>
    </recommendedName>
</protein>
<accession>A0A225E119</accession>
<keyword evidence="11" id="KW-1185">Reference proteome</keyword>
<dbReference type="OrthoDB" id="6111975at2"/>
<keyword evidence="8" id="KW-1133">Transmembrane helix</keyword>
<evidence type="ECO:0000256" key="7">
    <source>
        <dbReference type="PROSITE-ProRule" id="PRU10141"/>
    </source>
</evidence>
<dbReference type="SUPFAM" id="SSF56112">
    <property type="entry name" value="Protein kinase-like (PK-like)"/>
    <property type="match status" value="1"/>
</dbReference>
<dbReference type="Gene3D" id="1.10.510.10">
    <property type="entry name" value="Transferase(Phosphotransferase) domain 1"/>
    <property type="match status" value="1"/>
</dbReference>
<dbReference type="GO" id="GO:0005524">
    <property type="term" value="F:ATP binding"/>
    <property type="evidence" value="ECO:0007669"/>
    <property type="project" value="UniProtKB-UniRule"/>
</dbReference>
<dbReference type="CDD" id="cd14014">
    <property type="entry name" value="STKc_PknB_like"/>
    <property type="match status" value="1"/>
</dbReference>
<dbReference type="InterPro" id="IPR011009">
    <property type="entry name" value="Kinase-like_dom_sf"/>
</dbReference>
<evidence type="ECO:0000313" key="10">
    <source>
        <dbReference type="EMBL" id="OWK46873.1"/>
    </source>
</evidence>
<name>A0A225E119_9BACT</name>
<evidence type="ECO:0000313" key="11">
    <source>
        <dbReference type="Proteomes" id="UP000214646"/>
    </source>
</evidence>
<dbReference type="GO" id="GO:0004674">
    <property type="term" value="F:protein serine/threonine kinase activity"/>
    <property type="evidence" value="ECO:0007669"/>
    <property type="project" value="UniProtKB-KW"/>
</dbReference>
<dbReference type="PROSITE" id="PS50011">
    <property type="entry name" value="PROTEIN_KINASE_DOM"/>
    <property type="match status" value="1"/>
</dbReference>
<feature type="binding site" evidence="7">
    <location>
        <position position="54"/>
    </location>
    <ligand>
        <name>ATP</name>
        <dbReference type="ChEBI" id="CHEBI:30616"/>
    </ligand>
</feature>
<keyword evidence="4 7" id="KW-0547">Nucleotide-binding</keyword>
<keyword evidence="3" id="KW-0808">Transferase</keyword>
<dbReference type="EMBL" id="NIDE01000001">
    <property type="protein sequence ID" value="OWK46873.1"/>
    <property type="molecule type" value="Genomic_DNA"/>
</dbReference>
<dbReference type="PROSITE" id="PS00107">
    <property type="entry name" value="PROTEIN_KINASE_ATP"/>
    <property type="match status" value="1"/>
</dbReference>
<evidence type="ECO:0000256" key="2">
    <source>
        <dbReference type="ARBA" id="ARBA00022527"/>
    </source>
</evidence>
<keyword evidence="8" id="KW-0472">Membrane</keyword>
<feature type="transmembrane region" description="Helical" evidence="8">
    <location>
        <begin position="345"/>
        <end position="366"/>
    </location>
</feature>